<dbReference type="EC" id="6.2.1.5" evidence="13"/>
<dbReference type="AlphaFoldDB" id="A0A2A2JB80"/>
<dbReference type="Gene3D" id="3.40.50.261">
    <property type="entry name" value="Succinyl-CoA synthetase domains"/>
    <property type="match status" value="1"/>
</dbReference>
<dbReference type="SUPFAM" id="SSF56059">
    <property type="entry name" value="Glutathione synthetase ATP-binding domain-like"/>
    <property type="match status" value="1"/>
</dbReference>
<dbReference type="GO" id="GO:0004776">
    <property type="term" value="F:succinate-CoA ligase (GDP-forming) activity"/>
    <property type="evidence" value="ECO:0007669"/>
    <property type="project" value="UniProtKB-EC"/>
</dbReference>
<feature type="binding site" evidence="13">
    <location>
        <position position="294"/>
    </location>
    <ligand>
        <name>substrate</name>
        <note>ligand shared with subunit alpha</note>
    </ligand>
</feature>
<comment type="catalytic activity">
    <reaction evidence="13">
        <text>succinate + ATP + CoA = succinyl-CoA + ADP + phosphate</text>
        <dbReference type="Rhea" id="RHEA:17661"/>
        <dbReference type="ChEBI" id="CHEBI:30031"/>
        <dbReference type="ChEBI" id="CHEBI:30616"/>
        <dbReference type="ChEBI" id="CHEBI:43474"/>
        <dbReference type="ChEBI" id="CHEBI:57287"/>
        <dbReference type="ChEBI" id="CHEBI:57292"/>
        <dbReference type="ChEBI" id="CHEBI:456216"/>
        <dbReference type="EC" id="6.2.1.5"/>
    </reaction>
</comment>
<dbReference type="InterPro" id="IPR005811">
    <property type="entry name" value="SUCC_ACL_C"/>
</dbReference>
<feature type="site" description="Important for substrate specificity" evidence="13">
    <location>
        <position position="65"/>
    </location>
</feature>
<dbReference type="EMBL" id="LIAE01010558">
    <property type="protein sequence ID" value="PAV58762.1"/>
    <property type="molecule type" value="Genomic_DNA"/>
</dbReference>
<dbReference type="Gene3D" id="3.30.1490.20">
    <property type="entry name" value="ATP-grasp fold, A domain"/>
    <property type="match status" value="1"/>
</dbReference>
<sequence>MLGRVGQPLLSNTQKMLAPSARTLMLQEHHGMKILEKNDIKVPAFGVAKSADEAKQQAQKIGGKDYVVKAQVLAGGRGKGRFDSGLQGGVHMAFTPEDVHEKSKLMIGAHLITKQTDSKGKLCEEVLVCKRLYTRREYYFSITLDRLTNGPIIIGSSRGGVNIEEVAATEPSAIVKVPINVATGVSRQLAEEVATEMGFAGDCIPQAAEIIIKLYNLFHKSDATLIEINPMAEDVNGDVYCMDCKMLLDSNAEYRQKELFALKDMKQEDPLEVRAAAANLNYIRLDGNIGCMVNGAGLAMATMDIIKLHGGEPANFLDVGGGATVEQVTEAFKIITADEKKVNAILVNIFGGIMRCDVIAQGIINAARELDLKIPIVVRLQGTKVEDAKALIATSQLRILPCDNLDEAAKMVVKLSNIVNLARAAQIDVKFELSI</sequence>
<comment type="subunit">
    <text evidence="12">Heterodimer of an alpha and a beta subunit. The beta subunit determines specificity for GTP.</text>
</comment>
<evidence type="ECO:0000313" key="16">
    <source>
        <dbReference type="Proteomes" id="UP000218231"/>
    </source>
</evidence>
<keyword evidence="4 13" id="KW-0479">Metal-binding</keyword>
<accession>A0A2A2JB80</accession>
<dbReference type="GO" id="GO:0000287">
    <property type="term" value="F:magnesium ion binding"/>
    <property type="evidence" value="ECO:0007669"/>
    <property type="project" value="UniProtKB-UniRule"/>
</dbReference>
<feature type="site" description="Important for substrate specificity" evidence="13">
    <location>
        <position position="133"/>
    </location>
</feature>
<comment type="pathway">
    <text evidence="1 13">Carbohydrate metabolism; tricarboxylic acid cycle; succinate from succinyl-CoA (ligase route): step 1/1.</text>
</comment>
<keyword evidence="9 13" id="KW-0496">Mitochondrion</keyword>
<dbReference type="HAMAP" id="MF_03220">
    <property type="entry name" value="Succ_CoA_betaA_euk"/>
    <property type="match status" value="1"/>
</dbReference>
<dbReference type="GO" id="GO:0006104">
    <property type="term" value="P:succinyl-CoA metabolic process"/>
    <property type="evidence" value="ECO:0007669"/>
    <property type="project" value="TreeGrafter"/>
</dbReference>
<dbReference type="PIRSF" id="PIRSF001554">
    <property type="entry name" value="SucCS_beta"/>
    <property type="match status" value="1"/>
</dbReference>
<evidence type="ECO:0000256" key="13">
    <source>
        <dbReference type="HAMAP-Rule" id="MF_03220"/>
    </source>
</evidence>
<comment type="subcellular location">
    <subcellularLocation>
        <location evidence="13">Mitochondrion</location>
    </subcellularLocation>
</comment>
<organism evidence="15 16">
    <name type="scientific">Diploscapter pachys</name>
    <dbReference type="NCBI Taxonomy" id="2018661"/>
    <lineage>
        <taxon>Eukaryota</taxon>
        <taxon>Metazoa</taxon>
        <taxon>Ecdysozoa</taxon>
        <taxon>Nematoda</taxon>
        <taxon>Chromadorea</taxon>
        <taxon>Rhabditida</taxon>
        <taxon>Rhabditina</taxon>
        <taxon>Rhabditomorpha</taxon>
        <taxon>Rhabditoidea</taxon>
        <taxon>Rhabditidae</taxon>
        <taxon>Diploscapter</taxon>
    </lineage>
</organism>
<keyword evidence="5 13" id="KW-0547">Nucleotide-binding</keyword>
<dbReference type="GO" id="GO:0006099">
    <property type="term" value="P:tricarboxylic acid cycle"/>
    <property type="evidence" value="ECO:0007669"/>
    <property type="project" value="UniProtKB-UniRule"/>
</dbReference>
<dbReference type="OrthoDB" id="1552at2759"/>
<dbReference type="Gene3D" id="3.30.470.20">
    <property type="entry name" value="ATP-grasp fold, B domain"/>
    <property type="match status" value="1"/>
</dbReference>
<dbReference type="InterPro" id="IPR011761">
    <property type="entry name" value="ATP-grasp"/>
</dbReference>
<feature type="domain" description="ATP-grasp" evidence="14">
    <location>
        <begin position="32"/>
        <end position="263"/>
    </location>
</feature>
<feature type="binding site" evidence="13">
    <location>
        <begin position="76"/>
        <end position="78"/>
    </location>
    <ligand>
        <name>ATP</name>
        <dbReference type="ChEBI" id="CHEBI:30616"/>
    </ligand>
</feature>
<feature type="binding site" evidence="13">
    <location>
        <position position="243"/>
    </location>
    <ligand>
        <name>Mg(2+)</name>
        <dbReference type="ChEBI" id="CHEBI:18420"/>
    </ligand>
</feature>
<keyword evidence="6 13" id="KW-0067">ATP-binding</keyword>
<keyword evidence="2 13" id="KW-0816">Tricarboxylic acid cycle</keyword>
<evidence type="ECO:0000256" key="2">
    <source>
        <dbReference type="ARBA" id="ARBA00022532"/>
    </source>
</evidence>
<dbReference type="Pfam" id="PF00549">
    <property type="entry name" value="Ligase_CoA"/>
    <property type="match status" value="1"/>
</dbReference>
<dbReference type="SUPFAM" id="SSF52210">
    <property type="entry name" value="Succinyl-CoA synthetase domains"/>
    <property type="match status" value="1"/>
</dbReference>
<dbReference type="GO" id="GO:0005739">
    <property type="term" value="C:mitochondrion"/>
    <property type="evidence" value="ECO:0007669"/>
    <property type="project" value="UniProtKB-SubCell"/>
</dbReference>
<comment type="function">
    <text evidence="13">ATP-specific succinyl-CoA synthetase functions in the citric acid cycle (TCA), coupling the hydrolysis of succinyl-CoA to the synthesis of ATP and thus represents the only step of substrate-level phosphorylation in the TCA. The beta subunit provides nucleotide specificity of the enzyme and binds the substrate succinate, while the binding sites for coenzyme A and phosphate are found in the alpha subunit.</text>
</comment>
<comment type="similarity">
    <text evidence="13">Belongs to the succinate/malate CoA ligase beta subunit family. ATP-specific subunit beta subfamily.</text>
</comment>
<evidence type="ECO:0000256" key="9">
    <source>
        <dbReference type="ARBA" id="ARBA00023128"/>
    </source>
</evidence>
<evidence type="ECO:0000256" key="7">
    <source>
        <dbReference type="ARBA" id="ARBA00022842"/>
    </source>
</evidence>
<comment type="cofactor">
    <cofactor evidence="13">
        <name>Mg(2+)</name>
        <dbReference type="ChEBI" id="CHEBI:18420"/>
    </cofactor>
    <text evidence="13">Binds 1 Mg(2+) ion per subunit.</text>
</comment>
<dbReference type="InterPro" id="IPR005809">
    <property type="entry name" value="Succ_CoA_ligase-like_bsu"/>
</dbReference>
<evidence type="ECO:0000256" key="11">
    <source>
        <dbReference type="ARBA" id="ARBA00053833"/>
    </source>
</evidence>
<dbReference type="STRING" id="2018661.A0A2A2JB80"/>
<comment type="caution">
    <text evidence="15">The sequence shown here is derived from an EMBL/GenBank/DDBJ whole genome shotgun (WGS) entry which is preliminary data.</text>
</comment>
<dbReference type="NCBIfam" id="TIGR01016">
    <property type="entry name" value="sucCoAbeta"/>
    <property type="match status" value="1"/>
</dbReference>
<dbReference type="FunFam" id="3.40.50.261:FF:000001">
    <property type="entry name" value="Succinate--CoA ligase [ADP-forming] subunit beta"/>
    <property type="match status" value="1"/>
</dbReference>
<keyword evidence="16" id="KW-1185">Reference proteome</keyword>
<dbReference type="UniPathway" id="UPA00223">
    <property type="reaction ID" value="UER00999"/>
</dbReference>
<evidence type="ECO:0000259" key="14">
    <source>
        <dbReference type="PROSITE" id="PS50975"/>
    </source>
</evidence>
<feature type="binding site" evidence="13">
    <location>
        <begin position="352"/>
        <end position="354"/>
    </location>
    <ligand>
        <name>substrate</name>
        <note>ligand shared with subunit alpha</note>
    </ligand>
</feature>
<dbReference type="PANTHER" id="PTHR11815:SF1">
    <property type="entry name" value="SUCCINATE--COA LIGASE [ADP-FORMING] SUBUNIT BETA, MITOCHONDRIAL"/>
    <property type="match status" value="1"/>
</dbReference>
<evidence type="ECO:0000256" key="8">
    <source>
        <dbReference type="ARBA" id="ARBA00022946"/>
    </source>
</evidence>
<dbReference type="Pfam" id="PF08442">
    <property type="entry name" value="ATP-grasp_2"/>
    <property type="match status" value="1"/>
</dbReference>
<gene>
    <name evidence="15" type="ORF">WR25_10825</name>
</gene>
<dbReference type="HAMAP" id="MF_00558">
    <property type="entry name" value="Succ_CoA_beta"/>
    <property type="match status" value="1"/>
</dbReference>
<feature type="binding site" evidence="13">
    <location>
        <position position="229"/>
    </location>
    <ligand>
        <name>Mg(2+)</name>
        <dbReference type="ChEBI" id="CHEBI:18420"/>
    </ligand>
</feature>
<dbReference type="GO" id="GO:0004775">
    <property type="term" value="F:succinate-CoA ligase (ADP-forming) activity"/>
    <property type="evidence" value="ECO:0007669"/>
    <property type="project" value="UniProtKB-UniRule"/>
</dbReference>
<reference evidence="15 16" key="1">
    <citation type="journal article" date="2017" name="Curr. Biol.">
        <title>Genome architecture and evolution of a unichromosomal asexual nematode.</title>
        <authorList>
            <person name="Fradin H."/>
            <person name="Zegar C."/>
            <person name="Gutwein M."/>
            <person name="Lucas J."/>
            <person name="Kovtun M."/>
            <person name="Corcoran D."/>
            <person name="Baugh L.R."/>
            <person name="Kiontke K."/>
            <person name="Gunsalus K."/>
            <person name="Fitch D.H."/>
            <person name="Piano F."/>
        </authorList>
    </citation>
    <scope>NUCLEOTIDE SEQUENCE [LARGE SCALE GENOMIC DNA]</scope>
    <source>
        <strain evidence="15">PF1309</strain>
    </source>
</reference>
<keyword evidence="3 13" id="KW-0436">Ligase</keyword>
<evidence type="ECO:0000256" key="6">
    <source>
        <dbReference type="ARBA" id="ARBA00022840"/>
    </source>
</evidence>
<dbReference type="Proteomes" id="UP000218231">
    <property type="component" value="Unassembled WGS sequence"/>
</dbReference>
<comment type="subunit">
    <text evidence="13">Heterodimer of an alpha and a beta subunit. The beta subunit determines specificity for ATP.</text>
</comment>
<comment type="catalytic activity">
    <reaction evidence="10">
        <text>GTP + succinate + CoA = succinyl-CoA + GDP + phosphate</text>
        <dbReference type="Rhea" id="RHEA:22120"/>
        <dbReference type="ChEBI" id="CHEBI:30031"/>
        <dbReference type="ChEBI" id="CHEBI:37565"/>
        <dbReference type="ChEBI" id="CHEBI:43474"/>
        <dbReference type="ChEBI" id="CHEBI:57287"/>
        <dbReference type="ChEBI" id="CHEBI:57292"/>
        <dbReference type="ChEBI" id="CHEBI:58189"/>
        <dbReference type="EC" id="6.2.1.4"/>
    </reaction>
</comment>
<protein>
    <recommendedName>
        <fullName evidence="13">Succinate--CoA ligase [ADP-forming] subunit beta, mitochondrial</fullName>
        <ecNumber evidence="13">6.2.1.5</ecNumber>
    </recommendedName>
    <alternativeName>
        <fullName evidence="13">ATP-specific succinyl-CoA synthetase subunit beta</fullName>
        <shortName evidence="13">A-SCS</shortName>
    </alternativeName>
    <alternativeName>
        <fullName evidence="13">Succinyl-CoA synthetase beta-A chain</fullName>
        <shortName evidence="13">SCS-betaA</shortName>
    </alternativeName>
</protein>
<dbReference type="NCBIfam" id="NF001913">
    <property type="entry name" value="PRK00696.1"/>
    <property type="match status" value="1"/>
</dbReference>
<comment type="function">
    <text evidence="11">GTP-specific succinyl-CoA synthetase functions in the citric acid cycle (TCA), coupling the hydrolysis of succinyl-CoA to the synthesis of GTP and thus represents the only step of substrate-level phosphorylation in the TCA. The beta subunit provides nucleotide specificity of the enzyme and binds the substrate succinate, while the binding sites for coenzyme A and phosphate are found in the alpha subunit.</text>
</comment>
<dbReference type="InterPro" id="IPR017866">
    <property type="entry name" value="Succ-CoA_synthase_bsu_CS"/>
</dbReference>
<dbReference type="FunFam" id="3.30.470.20:FF:000002">
    <property type="entry name" value="Succinate--CoA ligase [ADP-forming] subunit beta"/>
    <property type="match status" value="1"/>
</dbReference>
<name>A0A2A2JB80_9BILA</name>
<dbReference type="InterPro" id="IPR016102">
    <property type="entry name" value="Succinyl-CoA_synth-like"/>
</dbReference>
<evidence type="ECO:0000256" key="10">
    <source>
        <dbReference type="ARBA" id="ARBA00052879"/>
    </source>
</evidence>
<dbReference type="PROSITE" id="PS50975">
    <property type="entry name" value="ATP_GRASP"/>
    <property type="match status" value="1"/>
</dbReference>
<dbReference type="PANTHER" id="PTHR11815">
    <property type="entry name" value="SUCCINYL-COA SYNTHETASE BETA CHAIN"/>
    <property type="match status" value="1"/>
</dbReference>
<feature type="binding site" evidence="13">
    <location>
        <position position="69"/>
    </location>
    <ligand>
        <name>ATP</name>
        <dbReference type="ChEBI" id="CHEBI:30616"/>
    </ligand>
</feature>
<dbReference type="PROSITE" id="PS01217">
    <property type="entry name" value="SUCCINYL_COA_LIG_3"/>
    <property type="match status" value="1"/>
</dbReference>
<keyword evidence="7 13" id="KW-0460">Magnesium</keyword>
<keyword evidence="8" id="KW-0809">Transit peptide</keyword>
<dbReference type="InterPro" id="IPR013815">
    <property type="entry name" value="ATP_grasp_subdomain_1"/>
</dbReference>
<dbReference type="GO" id="GO:0005524">
    <property type="term" value="F:ATP binding"/>
    <property type="evidence" value="ECO:0007669"/>
    <property type="project" value="UniProtKB-UniRule"/>
</dbReference>
<evidence type="ECO:0000256" key="3">
    <source>
        <dbReference type="ARBA" id="ARBA00022598"/>
    </source>
</evidence>
<proteinExistence type="inferred from homology"/>
<dbReference type="GO" id="GO:0042709">
    <property type="term" value="C:succinate-CoA ligase complex"/>
    <property type="evidence" value="ECO:0007669"/>
    <property type="project" value="TreeGrafter"/>
</dbReference>
<evidence type="ECO:0000256" key="5">
    <source>
        <dbReference type="ARBA" id="ARBA00022741"/>
    </source>
</evidence>
<dbReference type="InterPro" id="IPR013650">
    <property type="entry name" value="ATP-grasp_succ-CoA_synth-type"/>
</dbReference>
<evidence type="ECO:0000256" key="1">
    <source>
        <dbReference type="ARBA" id="ARBA00005064"/>
    </source>
</evidence>
<evidence type="ECO:0000313" key="15">
    <source>
        <dbReference type="EMBL" id="PAV58762.1"/>
    </source>
</evidence>
<evidence type="ECO:0000256" key="4">
    <source>
        <dbReference type="ARBA" id="ARBA00022723"/>
    </source>
</evidence>
<dbReference type="InterPro" id="IPR034723">
    <property type="entry name" value="Succ_CoA_betaA_euk"/>
</dbReference>
<evidence type="ECO:0000256" key="12">
    <source>
        <dbReference type="ARBA" id="ARBA00063570"/>
    </source>
</evidence>
<dbReference type="FunFam" id="3.30.1490.20:FF:000004">
    <property type="entry name" value="Succinate--CoA ligase [ADP-forming] subunit beta, mitochondrial"/>
    <property type="match status" value="1"/>
</dbReference>